<dbReference type="RefSeq" id="XP_038778045.1">
    <property type="nucleotide sequence ID" value="XM_038922117.1"/>
</dbReference>
<dbReference type="OrthoDB" id="25818at2759"/>
<protein>
    <submittedName>
        <fullName evidence="1">Uncharacterized protein</fullName>
    </submittedName>
</protein>
<dbReference type="Proteomes" id="UP000662931">
    <property type="component" value="Chromosome 1"/>
</dbReference>
<dbReference type="AlphaFoldDB" id="A0A875RP27"/>
<accession>A0A875RP27</accession>
<reference evidence="1" key="1">
    <citation type="submission" date="2020-10" db="EMBL/GenBank/DDBJ databases">
        <authorList>
            <person name="Roach M.J.R."/>
        </authorList>
    </citation>
    <scope>NUCLEOTIDE SEQUENCE</scope>
    <source>
        <strain evidence="1">CBS 1945</strain>
    </source>
</reference>
<organism evidence="1 2">
    <name type="scientific">Eeniella nana</name>
    <name type="common">Yeast</name>
    <name type="synonym">Brettanomyces nanus</name>
    <dbReference type="NCBI Taxonomy" id="13502"/>
    <lineage>
        <taxon>Eukaryota</taxon>
        <taxon>Fungi</taxon>
        <taxon>Dikarya</taxon>
        <taxon>Ascomycota</taxon>
        <taxon>Saccharomycotina</taxon>
        <taxon>Pichiomycetes</taxon>
        <taxon>Pichiales</taxon>
        <taxon>Pichiaceae</taxon>
        <taxon>Brettanomyces</taxon>
    </lineage>
</organism>
<sequence>MTSIVGLENLFKKVKDCPIGLWVLNCFFYNNALKVMKVTTDNKVGTLYPLSEYQKVILFNFDNIEHSMEVVFAENSPDISRSLDGTSDITELMEPVMRCCIGLFFRLGEVNNLYDIFIAKIRELVDTWKPLSIAMKGKSEAFKLEFSSSPRYRRYEDLRVMFHDWIEIHAD</sequence>
<dbReference type="KEGG" id="bnn:FOA43_001810"/>
<dbReference type="EMBL" id="CP064812">
    <property type="protein sequence ID" value="QPG74480.1"/>
    <property type="molecule type" value="Genomic_DNA"/>
</dbReference>
<evidence type="ECO:0000313" key="1">
    <source>
        <dbReference type="EMBL" id="QPG74480.1"/>
    </source>
</evidence>
<name>A0A875RP27_EENNA</name>
<keyword evidence="2" id="KW-1185">Reference proteome</keyword>
<gene>
    <name evidence="1" type="ORF">FOA43_001810</name>
</gene>
<evidence type="ECO:0000313" key="2">
    <source>
        <dbReference type="Proteomes" id="UP000662931"/>
    </source>
</evidence>
<dbReference type="GeneID" id="62195211"/>
<proteinExistence type="predicted"/>